<comment type="subcellular location">
    <subcellularLocation>
        <location evidence="1">Membrane</location>
        <topology evidence="1">Multi-pass membrane protein</topology>
    </subcellularLocation>
</comment>
<feature type="compositionally biased region" description="Pro residues" evidence="7">
    <location>
        <begin position="58"/>
        <end position="67"/>
    </location>
</feature>
<evidence type="ECO:0000256" key="1">
    <source>
        <dbReference type="ARBA" id="ARBA00004141"/>
    </source>
</evidence>
<dbReference type="AlphaFoldDB" id="M2MVR4"/>
<dbReference type="EMBL" id="KB445556">
    <property type="protein sequence ID" value="EMC95658.1"/>
    <property type="molecule type" value="Genomic_DNA"/>
</dbReference>
<sequence>MTSFLPTFINIGRSSTHKLHQTVYRNILRRHQQTRLNSNASPSTIRNASTSTSTSTTAPPPQTIPIPGWPWITTPFRAYSAMQSRRPLLTQLESTLVIYFLGDLSAQTVATASFTTGSYEPIRGLKALAIASILSLPSYAWFMFLGRHFNFPGRHWLSIGVKILVNQLAFTPVFSTCFFGLQSLLSGGSLRESARRVRETVPISWTNSWKIWPLVTAVSFTWVPARNRSVFAGAFGVGWQTYLSWLNKNAEAVEGGGQKAGKGVTAAKA</sequence>
<dbReference type="PANTHER" id="PTHR11266">
    <property type="entry name" value="PEROXISOMAL MEMBRANE PROTEIN 2, PXMP2 MPV17"/>
    <property type="match status" value="1"/>
</dbReference>
<dbReference type="OMA" id="FFSMQAL"/>
<gene>
    <name evidence="8" type="ORF">BAUCODRAFT_34427</name>
</gene>
<evidence type="ECO:0000256" key="2">
    <source>
        <dbReference type="ARBA" id="ARBA00006824"/>
    </source>
</evidence>
<dbReference type="InterPro" id="IPR007248">
    <property type="entry name" value="Mpv17_PMP22"/>
</dbReference>
<feature type="region of interest" description="Disordered" evidence="7">
    <location>
        <begin position="31"/>
        <end position="67"/>
    </location>
</feature>
<dbReference type="KEGG" id="bcom:BAUCODRAFT_34427"/>
<dbReference type="GeneID" id="19112412"/>
<comment type="similarity">
    <text evidence="2 6">Belongs to the peroxisomal membrane protein PXMP2/4 family.</text>
</comment>
<evidence type="ECO:0008006" key="10">
    <source>
        <dbReference type="Google" id="ProtNLM"/>
    </source>
</evidence>
<dbReference type="RefSeq" id="XP_007676779.1">
    <property type="nucleotide sequence ID" value="XM_007678589.1"/>
</dbReference>
<dbReference type="STRING" id="717646.M2MVR4"/>
<evidence type="ECO:0000313" key="9">
    <source>
        <dbReference type="Proteomes" id="UP000011761"/>
    </source>
</evidence>
<dbReference type="GO" id="GO:0005739">
    <property type="term" value="C:mitochondrion"/>
    <property type="evidence" value="ECO:0007669"/>
    <property type="project" value="TreeGrafter"/>
</dbReference>
<dbReference type="eggNOG" id="KOG1944">
    <property type="taxonomic scope" value="Eukaryota"/>
</dbReference>
<dbReference type="GO" id="GO:0016020">
    <property type="term" value="C:membrane"/>
    <property type="evidence" value="ECO:0007669"/>
    <property type="project" value="UniProtKB-SubCell"/>
</dbReference>
<evidence type="ECO:0000256" key="4">
    <source>
        <dbReference type="ARBA" id="ARBA00022989"/>
    </source>
</evidence>
<keyword evidence="3" id="KW-0812">Transmembrane</keyword>
<dbReference type="Pfam" id="PF04117">
    <property type="entry name" value="Mpv17_PMP22"/>
    <property type="match status" value="1"/>
</dbReference>
<evidence type="ECO:0000313" key="8">
    <source>
        <dbReference type="EMBL" id="EMC95658.1"/>
    </source>
</evidence>
<keyword evidence="9" id="KW-1185">Reference proteome</keyword>
<keyword evidence="5" id="KW-0472">Membrane</keyword>
<protein>
    <recommendedName>
        <fullName evidence="10">Mpv17/PMP22 family protein</fullName>
    </recommendedName>
</protein>
<accession>M2MVR4</accession>
<dbReference type="HOGENOM" id="CLU_049109_10_2_1"/>
<evidence type="ECO:0000256" key="6">
    <source>
        <dbReference type="RuleBase" id="RU363053"/>
    </source>
</evidence>
<dbReference type="Proteomes" id="UP000011761">
    <property type="component" value="Unassembled WGS sequence"/>
</dbReference>
<dbReference type="OrthoDB" id="430207at2759"/>
<evidence type="ECO:0000256" key="3">
    <source>
        <dbReference type="ARBA" id="ARBA00022692"/>
    </source>
</evidence>
<evidence type="ECO:0000256" key="7">
    <source>
        <dbReference type="SAM" id="MobiDB-lite"/>
    </source>
</evidence>
<dbReference type="PANTHER" id="PTHR11266:SF113">
    <property type="entry name" value="MEMBRANE PROTEIN, MPV17_PMP22 FAMILY, PUTATIVE (AFU_ORTHOLOGUE AFUA_1G13840)-RELATED"/>
    <property type="match status" value="1"/>
</dbReference>
<proteinExistence type="inferred from homology"/>
<name>M2MVR4_BAUPA</name>
<reference evidence="8 9" key="1">
    <citation type="journal article" date="2012" name="PLoS Pathog.">
        <title>Diverse lifestyles and strategies of plant pathogenesis encoded in the genomes of eighteen Dothideomycetes fungi.</title>
        <authorList>
            <person name="Ohm R.A."/>
            <person name="Feau N."/>
            <person name="Henrissat B."/>
            <person name="Schoch C.L."/>
            <person name="Horwitz B.A."/>
            <person name="Barry K.W."/>
            <person name="Condon B.J."/>
            <person name="Copeland A.C."/>
            <person name="Dhillon B."/>
            <person name="Glaser F."/>
            <person name="Hesse C.N."/>
            <person name="Kosti I."/>
            <person name="LaButti K."/>
            <person name="Lindquist E.A."/>
            <person name="Lucas S."/>
            <person name="Salamov A.A."/>
            <person name="Bradshaw R.E."/>
            <person name="Ciuffetti L."/>
            <person name="Hamelin R.C."/>
            <person name="Kema G.H.J."/>
            <person name="Lawrence C."/>
            <person name="Scott J.A."/>
            <person name="Spatafora J.W."/>
            <person name="Turgeon B.G."/>
            <person name="de Wit P.J.G.M."/>
            <person name="Zhong S."/>
            <person name="Goodwin S.B."/>
            <person name="Grigoriev I.V."/>
        </authorList>
    </citation>
    <scope>NUCLEOTIDE SEQUENCE [LARGE SCALE GENOMIC DNA]</scope>
    <source>
        <strain evidence="8 9">UAMH 10762</strain>
    </source>
</reference>
<keyword evidence="4" id="KW-1133">Transmembrane helix</keyword>
<feature type="compositionally biased region" description="Low complexity" evidence="7">
    <location>
        <begin position="43"/>
        <end position="57"/>
    </location>
</feature>
<organism evidence="8 9">
    <name type="scientific">Baudoinia panamericana (strain UAMH 10762)</name>
    <name type="common">Angels' share fungus</name>
    <name type="synonym">Baudoinia compniacensis (strain UAMH 10762)</name>
    <dbReference type="NCBI Taxonomy" id="717646"/>
    <lineage>
        <taxon>Eukaryota</taxon>
        <taxon>Fungi</taxon>
        <taxon>Dikarya</taxon>
        <taxon>Ascomycota</taxon>
        <taxon>Pezizomycotina</taxon>
        <taxon>Dothideomycetes</taxon>
        <taxon>Dothideomycetidae</taxon>
        <taxon>Mycosphaerellales</taxon>
        <taxon>Teratosphaeriaceae</taxon>
        <taxon>Baudoinia</taxon>
    </lineage>
</organism>
<evidence type="ECO:0000256" key="5">
    <source>
        <dbReference type="ARBA" id="ARBA00023136"/>
    </source>
</evidence>